<evidence type="ECO:0000313" key="2">
    <source>
        <dbReference type="EMBL" id="KNG92946.1"/>
    </source>
</evidence>
<dbReference type="OrthoDB" id="7419852at2"/>
<feature type="domain" description="NAD(P)-binding" evidence="1">
    <location>
        <begin position="14"/>
        <end position="207"/>
    </location>
</feature>
<reference evidence="2 3" key="1">
    <citation type="journal article" date="2015" name="Int. J. Syst. Evol. Microbiol.">
        <title>Aestuariivita atlantica sp. nov., isolated from deep sea sediment of the Atlantic Ocean.</title>
        <authorList>
            <person name="Li G."/>
            <person name="Lai Q."/>
            <person name="Du Y."/>
            <person name="Liu X."/>
            <person name="Sun F."/>
            <person name="Shao Z."/>
        </authorList>
    </citation>
    <scope>NUCLEOTIDE SEQUENCE [LARGE SCALE GENOMIC DNA]</scope>
    <source>
        <strain evidence="2 3">22II-S11-z3</strain>
    </source>
</reference>
<dbReference type="RefSeq" id="WP_050531433.1">
    <property type="nucleotide sequence ID" value="NZ_AQQZ01000006.1"/>
</dbReference>
<dbReference type="AlphaFoldDB" id="A0A0L1JMH3"/>
<protein>
    <recommendedName>
        <fullName evidence="1">NAD(P)-binding domain-containing protein</fullName>
    </recommendedName>
</protein>
<dbReference type="SUPFAM" id="SSF51735">
    <property type="entry name" value="NAD(P)-binding Rossmann-fold domains"/>
    <property type="match status" value="1"/>
</dbReference>
<keyword evidence="3" id="KW-1185">Reference proteome</keyword>
<sequence>MTDAENQAPLLVMGATEGIGRCVVLEAMERDLPVRAFARGIDPGTARPGFEPVQGDALSAGDVRRAVAGSRAVIVALGITERLSMLWEKETLFSRSAHVLVEAMAAEGVKRVVVVTGFGAGRSRTAMSGLERLGHGALLGRVYADKTRQEEIVMASGLDWTIARPVILRNGDTGRLPRVLRDPAHWRNGLVGRREVARYLVSSALDPTDIGADVVLTR</sequence>
<proteinExistence type="predicted"/>
<dbReference type="InterPro" id="IPR016040">
    <property type="entry name" value="NAD(P)-bd_dom"/>
</dbReference>
<dbReference type="Pfam" id="PF13460">
    <property type="entry name" value="NAD_binding_10"/>
    <property type="match status" value="1"/>
</dbReference>
<dbReference type="PANTHER" id="PTHR15020:SF50">
    <property type="entry name" value="UPF0659 PROTEIN YMR090W"/>
    <property type="match status" value="1"/>
</dbReference>
<organism evidence="2 3">
    <name type="scientific">Pseudaestuariivita atlantica</name>
    <dbReference type="NCBI Taxonomy" id="1317121"/>
    <lineage>
        <taxon>Bacteria</taxon>
        <taxon>Pseudomonadati</taxon>
        <taxon>Pseudomonadota</taxon>
        <taxon>Alphaproteobacteria</taxon>
        <taxon>Rhodobacterales</taxon>
        <taxon>Paracoccaceae</taxon>
        <taxon>Pseudaestuariivita</taxon>
    </lineage>
</organism>
<accession>A0A0L1JMH3</accession>
<dbReference type="EMBL" id="AQQZ01000006">
    <property type="protein sequence ID" value="KNG92946.1"/>
    <property type="molecule type" value="Genomic_DNA"/>
</dbReference>
<evidence type="ECO:0000313" key="3">
    <source>
        <dbReference type="Proteomes" id="UP000036938"/>
    </source>
</evidence>
<dbReference type="PANTHER" id="PTHR15020">
    <property type="entry name" value="FLAVIN REDUCTASE-RELATED"/>
    <property type="match status" value="1"/>
</dbReference>
<comment type="caution">
    <text evidence="2">The sequence shown here is derived from an EMBL/GenBank/DDBJ whole genome shotgun (WGS) entry which is preliminary data.</text>
</comment>
<dbReference type="Proteomes" id="UP000036938">
    <property type="component" value="Unassembled WGS sequence"/>
</dbReference>
<dbReference type="STRING" id="1317121.ATO11_13495"/>
<dbReference type="Gene3D" id="3.40.50.720">
    <property type="entry name" value="NAD(P)-binding Rossmann-like Domain"/>
    <property type="match status" value="1"/>
</dbReference>
<name>A0A0L1JMH3_9RHOB</name>
<evidence type="ECO:0000259" key="1">
    <source>
        <dbReference type="Pfam" id="PF13460"/>
    </source>
</evidence>
<gene>
    <name evidence="2" type="ORF">ATO11_13495</name>
</gene>
<dbReference type="InterPro" id="IPR036291">
    <property type="entry name" value="NAD(P)-bd_dom_sf"/>
</dbReference>